<dbReference type="Proteomes" id="UP000743370">
    <property type="component" value="Unassembled WGS sequence"/>
</dbReference>
<dbReference type="InterPro" id="IPR058958">
    <property type="entry name" value="DPBB_CI111"/>
</dbReference>
<dbReference type="EMBL" id="JABFOF010000011">
    <property type="protein sequence ID" value="KAG2372014.1"/>
    <property type="molecule type" value="Genomic_DNA"/>
</dbReference>
<accession>A0A8T0JHJ2</accession>
<sequence length="145" mass="15982">MCVFTSTLHFFSFAYNSPLSSNATTVPSKTQQQQAQEHASLCEEASRKFPSLIAESLIIAKIIHVNNTVPLFKGFRIWLSELSMLSSSLSLGSIVSNCDAQSLLPLTVKQIYDALQTNDDKANLIVDGVVVNNERITTRLRVYSG</sequence>
<organism evidence="2 3">
    <name type="scientific">Phaseolus angularis</name>
    <name type="common">Azuki bean</name>
    <name type="synonym">Vigna angularis</name>
    <dbReference type="NCBI Taxonomy" id="3914"/>
    <lineage>
        <taxon>Eukaryota</taxon>
        <taxon>Viridiplantae</taxon>
        <taxon>Streptophyta</taxon>
        <taxon>Embryophyta</taxon>
        <taxon>Tracheophyta</taxon>
        <taxon>Spermatophyta</taxon>
        <taxon>Magnoliopsida</taxon>
        <taxon>eudicotyledons</taxon>
        <taxon>Gunneridae</taxon>
        <taxon>Pentapetalae</taxon>
        <taxon>rosids</taxon>
        <taxon>fabids</taxon>
        <taxon>Fabales</taxon>
        <taxon>Fabaceae</taxon>
        <taxon>Papilionoideae</taxon>
        <taxon>50 kb inversion clade</taxon>
        <taxon>NPAAA clade</taxon>
        <taxon>indigoferoid/millettioid clade</taxon>
        <taxon>Phaseoleae</taxon>
        <taxon>Vigna</taxon>
    </lineage>
</organism>
<gene>
    <name evidence="2" type="ORF">HKW66_Vig0241350</name>
</gene>
<comment type="caution">
    <text evidence="2">The sequence shown here is derived from an EMBL/GenBank/DDBJ whole genome shotgun (WGS) entry which is preliminary data.</text>
</comment>
<reference evidence="2 3" key="1">
    <citation type="submission" date="2020-05" db="EMBL/GenBank/DDBJ databases">
        <title>Vigna angularis (adzuki bean) Var. LongXiaoDou No. 4 denovo assembly.</title>
        <authorList>
            <person name="Xiang H."/>
        </authorList>
    </citation>
    <scope>NUCLEOTIDE SEQUENCE [LARGE SCALE GENOMIC DNA]</scope>
    <source>
        <tissue evidence="2">Leaf</tissue>
    </source>
</reference>
<feature type="domain" description="CI111 double-psi beta barrel" evidence="1">
    <location>
        <begin position="41"/>
        <end position="97"/>
    </location>
</feature>
<dbReference type="Pfam" id="PF26429">
    <property type="entry name" value="DPBB_CI111"/>
    <property type="match status" value="1"/>
</dbReference>
<dbReference type="AlphaFoldDB" id="A0A8T0JHJ2"/>
<evidence type="ECO:0000313" key="3">
    <source>
        <dbReference type="Proteomes" id="UP000743370"/>
    </source>
</evidence>
<proteinExistence type="predicted"/>
<protein>
    <submittedName>
        <fullName evidence="2">Replication protein</fullName>
    </submittedName>
</protein>
<evidence type="ECO:0000259" key="1">
    <source>
        <dbReference type="Pfam" id="PF26429"/>
    </source>
</evidence>
<evidence type="ECO:0000313" key="2">
    <source>
        <dbReference type="EMBL" id="KAG2372014.1"/>
    </source>
</evidence>
<name>A0A8T0JHJ2_PHAAN</name>